<evidence type="ECO:0000313" key="2">
    <source>
        <dbReference type="EMBL" id="AFZ49996.1"/>
    </source>
</evidence>
<accession>K9YST0</accession>
<name>K9YST0_DACS8</name>
<dbReference type="EMBL" id="CP003944">
    <property type="protein sequence ID" value="AFZ49996.1"/>
    <property type="molecule type" value="Genomic_DNA"/>
</dbReference>
<dbReference type="InterPro" id="IPR048015">
    <property type="entry name" value="NTP-PPase_MazG-like_N"/>
</dbReference>
<keyword evidence="3" id="KW-1185">Reference proteome</keyword>
<dbReference type="NCBIfam" id="TIGR00444">
    <property type="entry name" value="mazG"/>
    <property type="match status" value="1"/>
</dbReference>
<dbReference type="PANTHER" id="PTHR30522:SF0">
    <property type="entry name" value="NUCLEOSIDE TRIPHOSPHATE PYROPHOSPHOHYDROLASE"/>
    <property type="match status" value="1"/>
</dbReference>
<dbReference type="CDD" id="cd11529">
    <property type="entry name" value="NTP-PPase_MazG_Cterm"/>
    <property type="match status" value="1"/>
</dbReference>
<dbReference type="Gene3D" id="1.10.287.1080">
    <property type="entry name" value="MazG-like"/>
    <property type="match status" value="2"/>
</dbReference>
<dbReference type="KEGG" id="dsl:Dacsa_1300"/>
<dbReference type="NCBIfam" id="NF007113">
    <property type="entry name" value="PRK09562.1"/>
    <property type="match status" value="1"/>
</dbReference>
<dbReference type="STRING" id="13035.Dacsa_1300"/>
<dbReference type="InterPro" id="IPR048011">
    <property type="entry name" value="NTP-PPase_MazG-like_C"/>
</dbReference>
<evidence type="ECO:0000259" key="1">
    <source>
        <dbReference type="Pfam" id="PF03819"/>
    </source>
</evidence>
<dbReference type="FunFam" id="1.10.287.1080:FF:000001">
    <property type="entry name" value="Nucleoside triphosphate pyrophosphohydrolase"/>
    <property type="match status" value="1"/>
</dbReference>
<dbReference type="GO" id="GO:0006950">
    <property type="term" value="P:response to stress"/>
    <property type="evidence" value="ECO:0007669"/>
    <property type="project" value="UniProtKB-ARBA"/>
</dbReference>
<dbReference type="GO" id="GO:0046081">
    <property type="term" value="P:dUTP catabolic process"/>
    <property type="evidence" value="ECO:0007669"/>
    <property type="project" value="TreeGrafter"/>
</dbReference>
<dbReference type="eggNOG" id="COG3956">
    <property type="taxonomic scope" value="Bacteria"/>
</dbReference>
<dbReference type="HOGENOM" id="CLU_038356_0_1_3"/>
<protein>
    <submittedName>
        <fullName evidence="2">MazG family protein</fullName>
    </submittedName>
</protein>
<sequence length="274" mass="31238">MNPIETATKESILSALNDLIDVVARLRSPDGGCPWDLAQTQQTLIPYIIEEAYEVAAAIRRDNQEEIVEELGDYLLQVVLQSQIAAESGDFTLEEVAQGITDKLIRRHPHVFGDVEVKDASEVRKNWEEIKAKEKGYDPKQVEKLSQNLKKYTETLPPLYASLKISQKVAKLGFEWKDEQGVWDKFEEELSEFKASLSTNDVAHQQSELGDILFTLVNIARWYGFDPSEALQGTNERFVQRLSVMEDLAENSLSEYSLEELEMLWQTAKQRLKG</sequence>
<feature type="domain" description="NTP pyrophosphohydrolase MazG-like" evidence="1">
    <location>
        <begin position="39"/>
        <end position="112"/>
    </location>
</feature>
<dbReference type="GO" id="GO:0046052">
    <property type="term" value="P:UTP catabolic process"/>
    <property type="evidence" value="ECO:0007669"/>
    <property type="project" value="TreeGrafter"/>
</dbReference>
<dbReference type="GO" id="GO:0046076">
    <property type="term" value="P:dTTP catabolic process"/>
    <property type="evidence" value="ECO:0007669"/>
    <property type="project" value="TreeGrafter"/>
</dbReference>
<dbReference type="InterPro" id="IPR004518">
    <property type="entry name" value="MazG-like_dom"/>
</dbReference>
<dbReference type="CDD" id="cd11528">
    <property type="entry name" value="NTP-PPase_MazG_Nterm"/>
    <property type="match status" value="1"/>
</dbReference>
<dbReference type="GO" id="GO:0006203">
    <property type="term" value="P:dGTP catabolic process"/>
    <property type="evidence" value="ECO:0007669"/>
    <property type="project" value="TreeGrafter"/>
</dbReference>
<feature type="domain" description="NTP pyrophosphohydrolase MazG-like" evidence="1">
    <location>
        <begin position="187"/>
        <end position="241"/>
    </location>
</feature>
<dbReference type="SUPFAM" id="SSF101386">
    <property type="entry name" value="all-alpha NTP pyrophosphatases"/>
    <property type="match status" value="2"/>
</dbReference>
<dbReference type="Proteomes" id="UP000010482">
    <property type="component" value="Chromosome"/>
</dbReference>
<dbReference type="GO" id="GO:0047429">
    <property type="term" value="F:nucleoside triphosphate diphosphatase activity"/>
    <property type="evidence" value="ECO:0007669"/>
    <property type="project" value="InterPro"/>
</dbReference>
<dbReference type="GO" id="GO:0046047">
    <property type="term" value="P:TTP catabolic process"/>
    <property type="evidence" value="ECO:0007669"/>
    <property type="project" value="TreeGrafter"/>
</dbReference>
<dbReference type="PANTHER" id="PTHR30522">
    <property type="entry name" value="NUCLEOSIDE TRIPHOSPHATE PYROPHOSPHOHYDROLASE"/>
    <property type="match status" value="1"/>
</dbReference>
<dbReference type="PATRIC" id="fig|13035.3.peg.1468"/>
<dbReference type="AlphaFoldDB" id="K9YST0"/>
<dbReference type="InterPro" id="IPR011551">
    <property type="entry name" value="NTP_PyrPHydrolase_MazG"/>
</dbReference>
<proteinExistence type="predicted"/>
<reference evidence="2" key="1">
    <citation type="submission" date="2012-04" db="EMBL/GenBank/DDBJ databases">
        <title>Finished genome of Dactylococcopsis salina PCC 8305.</title>
        <authorList>
            <consortium name="US DOE Joint Genome Institute"/>
            <person name="Gugger M."/>
            <person name="Coursin T."/>
            <person name="Rippka R."/>
            <person name="Tandeau De Marsac N."/>
            <person name="Huntemann M."/>
            <person name="Wei C.-L."/>
            <person name="Han J."/>
            <person name="Detter J.C."/>
            <person name="Han C."/>
            <person name="Tapia R."/>
            <person name="Daligault H."/>
            <person name="Chen A."/>
            <person name="Krypides N."/>
            <person name="Mavromatis K."/>
            <person name="Markowitz V."/>
            <person name="Szeto E."/>
            <person name="Ivanova N."/>
            <person name="Ovchinnikova G."/>
            <person name="Pagani I."/>
            <person name="Pati A."/>
            <person name="Goodwin L."/>
            <person name="Peters L."/>
            <person name="Pitluck S."/>
            <person name="Woyke T."/>
            <person name="Kerfeld C."/>
        </authorList>
    </citation>
    <scope>NUCLEOTIDE SEQUENCE [LARGE SCALE GENOMIC DNA]</scope>
    <source>
        <strain evidence="2">PCC 8305</strain>
    </source>
</reference>
<dbReference type="OrthoDB" id="9808939at2"/>
<evidence type="ECO:0000313" key="3">
    <source>
        <dbReference type="Proteomes" id="UP000010482"/>
    </source>
</evidence>
<dbReference type="GO" id="GO:0046061">
    <property type="term" value="P:dATP catabolic process"/>
    <property type="evidence" value="ECO:0007669"/>
    <property type="project" value="TreeGrafter"/>
</dbReference>
<dbReference type="RefSeq" id="WP_015229001.1">
    <property type="nucleotide sequence ID" value="NC_019780.1"/>
</dbReference>
<organism evidence="2 3">
    <name type="scientific">Dactylococcopsis salina (strain PCC 8305)</name>
    <name type="common">Myxobactron salinum</name>
    <dbReference type="NCBI Taxonomy" id="13035"/>
    <lineage>
        <taxon>Bacteria</taxon>
        <taxon>Bacillati</taxon>
        <taxon>Cyanobacteriota</taxon>
        <taxon>Cyanophyceae</taxon>
        <taxon>Nodosilineales</taxon>
        <taxon>Cymatolegaceae</taxon>
        <taxon>Dactylococcopsis</taxon>
    </lineage>
</organism>
<gene>
    <name evidence="2" type="ORF">Dacsa_1300</name>
</gene>
<dbReference type="Pfam" id="PF03819">
    <property type="entry name" value="MazG"/>
    <property type="match status" value="2"/>
</dbReference>